<feature type="domain" description="THAP-type" evidence="7">
    <location>
        <begin position="1"/>
        <end position="95"/>
    </location>
</feature>
<keyword evidence="6" id="KW-0539">Nucleus</keyword>
<dbReference type="GO" id="GO:0006357">
    <property type="term" value="P:regulation of transcription by RNA polymerase II"/>
    <property type="evidence" value="ECO:0007669"/>
    <property type="project" value="TreeGrafter"/>
</dbReference>
<keyword evidence="3" id="KW-0862">Zinc</keyword>
<organism evidence="8 9">
    <name type="scientific">Triplophysa rosa</name>
    <name type="common">Cave loach</name>
    <dbReference type="NCBI Taxonomy" id="992332"/>
    <lineage>
        <taxon>Eukaryota</taxon>
        <taxon>Metazoa</taxon>
        <taxon>Chordata</taxon>
        <taxon>Craniata</taxon>
        <taxon>Vertebrata</taxon>
        <taxon>Euteleostomi</taxon>
        <taxon>Actinopterygii</taxon>
        <taxon>Neopterygii</taxon>
        <taxon>Teleostei</taxon>
        <taxon>Ostariophysi</taxon>
        <taxon>Cypriniformes</taxon>
        <taxon>Nemacheilidae</taxon>
        <taxon>Triplophysa</taxon>
    </lineage>
</organism>
<keyword evidence="6" id="KW-0131">Cell cycle</keyword>
<dbReference type="SMART" id="SM00692">
    <property type="entry name" value="DM3"/>
    <property type="match status" value="1"/>
</dbReference>
<reference evidence="8" key="1">
    <citation type="submission" date="2021-02" db="EMBL/GenBank/DDBJ databases">
        <title>Comparative genomics reveals that relaxation of natural selection precedes convergent phenotypic evolution of cavefish.</title>
        <authorList>
            <person name="Peng Z."/>
        </authorList>
    </citation>
    <scope>NUCLEOTIDE SEQUENCE</scope>
    <source>
        <tissue evidence="8">Muscle</tissue>
    </source>
</reference>
<dbReference type="GO" id="GO:0003700">
    <property type="term" value="F:DNA-binding transcription factor activity"/>
    <property type="evidence" value="ECO:0007669"/>
    <property type="project" value="UniProtKB-UniRule"/>
</dbReference>
<dbReference type="SUPFAM" id="SSF57716">
    <property type="entry name" value="Glucocorticoid receptor-like (DNA-binding domain)"/>
    <property type="match status" value="1"/>
</dbReference>
<comment type="caution">
    <text evidence="8">The sequence shown here is derived from an EMBL/GenBank/DDBJ whole genome shotgun (WGS) entry which is preliminary data.</text>
</comment>
<evidence type="ECO:0000256" key="6">
    <source>
        <dbReference type="RuleBase" id="RU369073"/>
    </source>
</evidence>
<keyword evidence="6" id="KW-0175">Coiled coil</keyword>
<evidence type="ECO:0000256" key="2">
    <source>
        <dbReference type="ARBA" id="ARBA00022771"/>
    </source>
</evidence>
<proteinExistence type="inferred from homology"/>
<dbReference type="PROSITE" id="PS50950">
    <property type="entry name" value="ZF_THAP"/>
    <property type="match status" value="1"/>
</dbReference>
<evidence type="ECO:0000256" key="3">
    <source>
        <dbReference type="ARBA" id="ARBA00022833"/>
    </source>
</evidence>
<dbReference type="GO" id="GO:0000978">
    <property type="term" value="F:RNA polymerase II cis-regulatory region sequence-specific DNA binding"/>
    <property type="evidence" value="ECO:0007669"/>
    <property type="project" value="TreeGrafter"/>
</dbReference>
<keyword evidence="9" id="KW-1185">Reference proteome</keyword>
<dbReference type="GO" id="GO:0008270">
    <property type="term" value="F:zinc ion binding"/>
    <property type="evidence" value="ECO:0007669"/>
    <property type="project" value="UniProtKB-KW"/>
</dbReference>
<evidence type="ECO:0000256" key="4">
    <source>
        <dbReference type="ARBA" id="ARBA00023125"/>
    </source>
</evidence>
<dbReference type="GO" id="GO:0001935">
    <property type="term" value="P:endothelial cell proliferation"/>
    <property type="evidence" value="ECO:0007669"/>
    <property type="project" value="UniProtKB-UniRule"/>
</dbReference>
<dbReference type="Pfam" id="PF05485">
    <property type="entry name" value="THAP"/>
    <property type="match status" value="1"/>
</dbReference>
<evidence type="ECO:0000256" key="1">
    <source>
        <dbReference type="ARBA" id="ARBA00022723"/>
    </source>
</evidence>
<comment type="function">
    <text evidence="6">DNA-binding transcription regulator that regulates endothelial cell proliferation and G1/S cell-cycle progression. Specifically binds the 5'-[AT]NTNN[GT]GGCA[AGT]-3' core DNA sequence and acts by modulating expression of pRB-E2F cell-cycle target genes.</text>
</comment>
<comment type="similarity">
    <text evidence="6">Belongs to the THAP1 family.</text>
</comment>
<dbReference type="Proteomes" id="UP001059041">
    <property type="component" value="Linkage Group LG4"/>
</dbReference>
<dbReference type="SMART" id="SM00980">
    <property type="entry name" value="THAP"/>
    <property type="match status" value="1"/>
</dbReference>
<dbReference type="PANTHER" id="PTHR46600">
    <property type="entry name" value="THAP DOMAIN-CONTAINING"/>
    <property type="match status" value="1"/>
</dbReference>
<keyword evidence="4 5" id="KW-0238">DNA-binding</keyword>
<comment type="subcellular location">
    <subcellularLocation>
        <location evidence="6">Nucleus</location>
        <location evidence="6">Nucleoplasm</location>
    </subcellularLocation>
</comment>
<evidence type="ECO:0000313" key="9">
    <source>
        <dbReference type="Proteomes" id="UP001059041"/>
    </source>
</evidence>
<name>A0A9W8C969_TRIRA</name>
<keyword evidence="6" id="KW-0805">Transcription regulation</keyword>
<dbReference type="InterPro" id="IPR006612">
    <property type="entry name" value="THAP_Znf"/>
</dbReference>
<evidence type="ECO:0000256" key="5">
    <source>
        <dbReference type="PROSITE-ProRule" id="PRU00309"/>
    </source>
</evidence>
<dbReference type="AlphaFoldDB" id="A0A9W8C969"/>
<accession>A0A9W8C969</accession>
<evidence type="ECO:0000313" key="8">
    <source>
        <dbReference type="EMBL" id="KAI7811004.1"/>
    </source>
</evidence>
<dbReference type="InterPro" id="IPR026516">
    <property type="entry name" value="THAP1/10"/>
</dbReference>
<dbReference type="OrthoDB" id="5982876at2759"/>
<keyword evidence="6" id="KW-0804">Transcription</keyword>
<dbReference type="GO" id="GO:0005654">
    <property type="term" value="C:nucleoplasm"/>
    <property type="evidence" value="ECO:0007669"/>
    <property type="project" value="UniProtKB-SubCell"/>
</dbReference>
<keyword evidence="2 5" id="KW-0863">Zinc-finger</keyword>
<protein>
    <recommendedName>
        <fullName evidence="6">THAP domain-containing protein 1</fullName>
    </recommendedName>
</protein>
<dbReference type="PANTHER" id="PTHR46600:SF7">
    <property type="entry name" value="SI:DKEY-228B2.6-RELATED"/>
    <property type="match status" value="1"/>
</dbReference>
<gene>
    <name evidence="8" type="ORF">IRJ41_009238</name>
</gene>
<dbReference type="EMBL" id="JAFHDT010000004">
    <property type="protein sequence ID" value="KAI7811004.1"/>
    <property type="molecule type" value="Genomic_DNA"/>
</dbReference>
<sequence length="214" mass="23565">MVFTCMYPGCFNLCKSVRLRAPAASGGALTFHRFPLNNPERLKLWLLAVRWDVSRPVEKLNRALLCSEHFSSDDFEPFKGKYRRLLKPTAVPVPAHFFPPKEDPSKDHVVAQPSLCSTATDGDEKPDVKGASAFFEGVPQSTPVKQRHMGESAGIDTGLHLTLTSPEAGARKTRPSTSGAYIAFPPIRSYPSDETAQAETKSEESYPDIIMVTV</sequence>
<evidence type="ECO:0000259" key="7">
    <source>
        <dbReference type="PROSITE" id="PS50950"/>
    </source>
</evidence>
<keyword evidence="1" id="KW-0479">Metal-binding</keyword>